<organism evidence="2 3">
    <name type="scientific">Cyclocybe aegerita</name>
    <name type="common">Black poplar mushroom</name>
    <name type="synonym">Agrocybe aegerita</name>
    <dbReference type="NCBI Taxonomy" id="1973307"/>
    <lineage>
        <taxon>Eukaryota</taxon>
        <taxon>Fungi</taxon>
        <taxon>Dikarya</taxon>
        <taxon>Basidiomycota</taxon>
        <taxon>Agaricomycotina</taxon>
        <taxon>Agaricomycetes</taxon>
        <taxon>Agaricomycetidae</taxon>
        <taxon>Agaricales</taxon>
        <taxon>Agaricineae</taxon>
        <taxon>Bolbitiaceae</taxon>
        <taxon>Cyclocybe</taxon>
    </lineage>
</organism>
<protein>
    <recommendedName>
        <fullName evidence="4">BTB domain-containing protein</fullName>
    </recommendedName>
</protein>
<evidence type="ECO:0000313" key="2">
    <source>
        <dbReference type="EMBL" id="CAA7259191.1"/>
    </source>
</evidence>
<evidence type="ECO:0000256" key="1">
    <source>
        <dbReference type="SAM" id="MobiDB-lite"/>
    </source>
</evidence>
<dbReference type="OrthoDB" id="3036049at2759"/>
<evidence type="ECO:0000313" key="3">
    <source>
        <dbReference type="Proteomes" id="UP000467700"/>
    </source>
</evidence>
<reference evidence="2 3" key="1">
    <citation type="submission" date="2020-01" db="EMBL/GenBank/DDBJ databases">
        <authorList>
            <person name="Gupta K D."/>
        </authorList>
    </citation>
    <scope>NUCLEOTIDE SEQUENCE [LARGE SCALE GENOMIC DNA]</scope>
</reference>
<evidence type="ECO:0008006" key="4">
    <source>
        <dbReference type="Google" id="ProtNLM"/>
    </source>
</evidence>
<gene>
    <name evidence="2" type="ORF">AAE3_LOCUS1464</name>
</gene>
<feature type="region of interest" description="Disordered" evidence="1">
    <location>
        <begin position="1"/>
        <end position="41"/>
    </location>
</feature>
<proteinExistence type="predicted"/>
<dbReference type="AlphaFoldDB" id="A0A8S0VWD1"/>
<feature type="compositionally biased region" description="Polar residues" evidence="1">
    <location>
        <begin position="1"/>
        <end position="11"/>
    </location>
</feature>
<accession>A0A8S0VWD1</accession>
<keyword evidence="3" id="KW-1185">Reference proteome</keyword>
<dbReference type="EMBL" id="CACVBS010000013">
    <property type="protein sequence ID" value="CAA7259191.1"/>
    <property type="molecule type" value="Genomic_DNA"/>
</dbReference>
<name>A0A8S0VWD1_CYCAE</name>
<dbReference type="Proteomes" id="UP000467700">
    <property type="component" value="Unassembled WGS sequence"/>
</dbReference>
<comment type="caution">
    <text evidence="2">The sequence shown here is derived from an EMBL/GenBank/DDBJ whole genome shotgun (WGS) entry which is preliminary data.</text>
</comment>
<sequence>MTSTPASTYNVDSAIDSPRGTKRKNLDDLQGRIQSSERPQKRKYFTRSIRKRLQQETNTPMQHSTLVPEPVQALPQQTTYVPDHQFYLKDGDLFVTVPGNETLFLVHRKKLVELGGYFEDTLAGDLVHLDFRLYSLPHYPLPEFVAFRDLRFLLAYLYGTLTVSKELPDGSGYVYFEAALSLIRINEQLGLSKPREVAVAALKYLFPTTFRPNFKQVTIAGLKLHQEELFFRTFPIRAVNVITEYGLDDLKPMAFYHASQLSMDDLFNGVRSGDDESGPLDRITDWQVFRKIVEGRERIQSSRRKVLFKWLEVPVTANVLLSEECEQRQMKSQETCLGFLAEVCRQFRKTNFLNGRCDGLLGMNPRGHELFEEHLCEICWPVAEGHIYEAARKNWEQLPEYFGLEPWETLEDEEGA</sequence>